<dbReference type="KEGG" id="rjg:CCGE525_13365"/>
<dbReference type="InterPro" id="IPR035069">
    <property type="entry name" value="TTHA1013/TTHA0281-like"/>
</dbReference>
<proteinExistence type="predicted"/>
<keyword evidence="2" id="KW-1185">Reference proteome</keyword>
<dbReference type="OrthoDB" id="9807959at2"/>
<dbReference type="CDD" id="cd00093">
    <property type="entry name" value="HTH_XRE"/>
    <property type="match status" value="1"/>
</dbReference>
<dbReference type="InterPro" id="IPR001387">
    <property type="entry name" value="Cro/C1-type_HTH"/>
</dbReference>
<dbReference type="EMBL" id="CP032694">
    <property type="protein sequence ID" value="AYG59679.1"/>
    <property type="molecule type" value="Genomic_DNA"/>
</dbReference>
<protein>
    <submittedName>
        <fullName evidence="1">Type II toxin-antitoxin system HicB family antitoxin</fullName>
    </submittedName>
</protein>
<organism evidence="1 2">
    <name type="scientific">Rhizobium jaguaris</name>
    <dbReference type="NCBI Taxonomy" id="1312183"/>
    <lineage>
        <taxon>Bacteria</taxon>
        <taxon>Pseudomonadati</taxon>
        <taxon>Pseudomonadota</taxon>
        <taxon>Alphaproteobacteria</taxon>
        <taxon>Hyphomicrobiales</taxon>
        <taxon>Rhizobiaceae</taxon>
        <taxon>Rhizobium/Agrobacterium group</taxon>
        <taxon>Rhizobium</taxon>
    </lineage>
</organism>
<evidence type="ECO:0000313" key="2">
    <source>
        <dbReference type="Proteomes" id="UP000282195"/>
    </source>
</evidence>
<dbReference type="RefSeq" id="WP_120704687.1">
    <property type="nucleotide sequence ID" value="NZ_CP032694.1"/>
</dbReference>
<sequence length="145" mass="16472">MAWYKLALQPDGDVWLVTSPDFEEVVSFGKTQEEACRNGRNAIEEAIAARIADGEDIPFPMKDTDGKGHFVEVPMMVYLKSAIYMLMREKGWTRADLQRALGWSHREQIDRLFRLDHQTKLDAIEDAFKALGVTLTIDTPFSHAA</sequence>
<evidence type="ECO:0000313" key="1">
    <source>
        <dbReference type="EMBL" id="AYG59679.1"/>
    </source>
</evidence>
<reference evidence="1 2" key="1">
    <citation type="submission" date="2018-10" db="EMBL/GenBank/DDBJ databases">
        <title>Rhizobium etli, R. leguminosarum and a new Rhizobium genospecies from Phaseolus dumosus.</title>
        <authorList>
            <person name="Ramirez-Puebla S.T."/>
            <person name="Rogel-Hernandez M.A."/>
            <person name="Guerrero G."/>
            <person name="Ormeno-Orrillo E."/>
            <person name="Martinez-Romero J.C."/>
            <person name="Negrete-Yankelevich S."/>
            <person name="Martinez-Romero E."/>
        </authorList>
    </citation>
    <scope>NUCLEOTIDE SEQUENCE [LARGE SCALE GENOMIC DNA]</scope>
    <source>
        <strain evidence="1 2">CCGE525</strain>
    </source>
</reference>
<dbReference type="AlphaFoldDB" id="A0A387FMK7"/>
<gene>
    <name evidence="1" type="ORF">CCGE525_13365</name>
</gene>
<dbReference type="Proteomes" id="UP000282195">
    <property type="component" value="Chromosome"/>
</dbReference>
<name>A0A387FMK7_9HYPH</name>
<dbReference type="SUPFAM" id="SSF143100">
    <property type="entry name" value="TTHA1013/TTHA0281-like"/>
    <property type="match status" value="1"/>
</dbReference>
<dbReference type="Gene3D" id="3.30.160.250">
    <property type="match status" value="1"/>
</dbReference>
<accession>A0A387FMK7</accession>